<dbReference type="InParanoid" id="A0A1W4WNB0"/>
<feature type="chain" id="PRO_5010701682" evidence="3">
    <location>
        <begin position="20"/>
        <end position="251"/>
    </location>
</feature>
<evidence type="ECO:0000256" key="3">
    <source>
        <dbReference type="SAM" id="SignalP"/>
    </source>
</evidence>
<dbReference type="STRING" id="224129.A0A1W4WNB0"/>
<dbReference type="OrthoDB" id="6622274at2759"/>
<reference evidence="5" key="1">
    <citation type="submission" date="2025-08" db="UniProtKB">
        <authorList>
            <consortium name="RefSeq"/>
        </authorList>
    </citation>
    <scope>IDENTIFICATION</scope>
    <source>
        <tissue evidence="5">Entire body</tissue>
    </source>
</reference>
<dbReference type="InterPro" id="IPR012464">
    <property type="entry name" value="DUF1676"/>
</dbReference>
<feature type="signal peptide" evidence="3">
    <location>
        <begin position="1"/>
        <end position="19"/>
    </location>
</feature>
<dbReference type="FunCoup" id="A0A1W4WNB0">
    <property type="interactions" value="17"/>
</dbReference>
<dbReference type="GeneID" id="108734514"/>
<dbReference type="KEGG" id="apln:108734514"/>
<feature type="transmembrane region" description="Helical" evidence="2">
    <location>
        <begin position="150"/>
        <end position="172"/>
    </location>
</feature>
<evidence type="ECO:0000313" key="5">
    <source>
        <dbReference type="RefSeq" id="XP_018321603.1"/>
    </source>
</evidence>
<accession>A0A1W4WNB0</accession>
<dbReference type="RefSeq" id="XP_018321603.1">
    <property type="nucleotide sequence ID" value="XM_018466101.2"/>
</dbReference>
<feature type="compositionally biased region" description="Gly residues" evidence="1">
    <location>
        <begin position="204"/>
        <end position="231"/>
    </location>
</feature>
<name>A0A1W4WNB0_AGRPL</name>
<gene>
    <name evidence="5" type="primary">LOC108734514</name>
</gene>
<sequence>MAVRISFVLVVAFAASVYSMDFLKTPEVRLAVKVLDECSRSDGFSLCMKKRALTVLDRLGRMDKFTLFQGLDLVRVDGVRTTDNTISEDQLEKSLPRSADEKETALNTMLMDKLTTLMNSRNLQFTMPIADDESGLEEGRKKKGNMMSGMMIGIAGKMAAMIPIAIAGLFLLAGKALITAKIALLLSGIIALKKLFASKNSGGGGGGGGGGGHGGWQSGGGGGGWQSSGGGWDKRSLETGHKLAYKAYSPK</sequence>
<dbReference type="GO" id="GO:0016020">
    <property type="term" value="C:membrane"/>
    <property type="evidence" value="ECO:0007669"/>
    <property type="project" value="TreeGrafter"/>
</dbReference>
<dbReference type="AlphaFoldDB" id="A0A1W4WNB0"/>
<keyword evidence="3" id="KW-0732">Signal</keyword>
<keyword evidence="2" id="KW-0472">Membrane</keyword>
<dbReference type="PANTHER" id="PTHR21879">
    <property type="entry name" value="FI03362P-RELATED-RELATED"/>
    <property type="match status" value="1"/>
</dbReference>
<protein>
    <submittedName>
        <fullName evidence="5">DEAD-box ATP-dependent RNA helicase 7-like</fullName>
    </submittedName>
</protein>
<keyword evidence="4" id="KW-1185">Reference proteome</keyword>
<keyword evidence="2" id="KW-0812">Transmembrane</keyword>
<feature type="region of interest" description="Disordered" evidence="1">
    <location>
        <begin position="204"/>
        <end position="235"/>
    </location>
</feature>
<keyword evidence="2" id="KW-1133">Transmembrane helix</keyword>
<proteinExistence type="predicted"/>
<dbReference type="Proteomes" id="UP000192223">
    <property type="component" value="Unplaced"/>
</dbReference>
<evidence type="ECO:0000256" key="1">
    <source>
        <dbReference type="SAM" id="MobiDB-lite"/>
    </source>
</evidence>
<dbReference type="PANTHER" id="PTHR21879:SF12">
    <property type="entry name" value="OSIRIS 12"/>
    <property type="match status" value="1"/>
</dbReference>
<evidence type="ECO:0000313" key="4">
    <source>
        <dbReference type="Proteomes" id="UP000192223"/>
    </source>
</evidence>
<evidence type="ECO:0000256" key="2">
    <source>
        <dbReference type="SAM" id="Phobius"/>
    </source>
</evidence>
<organism evidence="4 5">
    <name type="scientific">Agrilus planipennis</name>
    <name type="common">Emerald ash borer</name>
    <name type="synonym">Agrilus marcopoli</name>
    <dbReference type="NCBI Taxonomy" id="224129"/>
    <lineage>
        <taxon>Eukaryota</taxon>
        <taxon>Metazoa</taxon>
        <taxon>Ecdysozoa</taxon>
        <taxon>Arthropoda</taxon>
        <taxon>Hexapoda</taxon>
        <taxon>Insecta</taxon>
        <taxon>Pterygota</taxon>
        <taxon>Neoptera</taxon>
        <taxon>Endopterygota</taxon>
        <taxon>Coleoptera</taxon>
        <taxon>Polyphaga</taxon>
        <taxon>Elateriformia</taxon>
        <taxon>Buprestoidea</taxon>
        <taxon>Buprestidae</taxon>
        <taxon>Agrilinae</taxon>
        <taxon>Agrilus</taxon>
    </lineage>
</organism>
<dbReference type="Pfam" id="PF07898">
    <property type="entry name" value="DUF1676"/>
    <property type="match status" value="1"/>
</dbReference>